<proteinExistence type="predicted"/>
<dbReference type="Proteomes" id="UP001162891">
    <property type="component" value="Chromosome"/>
</dbReference>
<keyword evidence="4" id="KW-1185">Reference proteome</keyword>
<feature type="transmembrane region" description="Helical" evidence="1">
    <location>
        <begin position="134"/>
        <end position="153"/>
    </location>
</feature>
<dbReference type="EMBL" id="AP025591">
    <property type="protein sequence ID" value="BDG03892.1"/>
    <property type="molecule type" value="Genomic_DNA"/>
</dbReference>
<reference evidence="4" key="1">
    <citation type="journal article" date="2022" name="Int. J. Syst. Evol. Microbiol.">
        <title>Anaeromyxobacter oryzae sp. nov., Anaeromyxobacter diazotrophicus sp. nov. and Anaeromyxobacter paludicola sp. nov., isolated from paddy soils.</title>
        <authorList>
            <person name="Itoh H."/>
            <person name="Xu Z."/>
            <person name="Mise K."/>
            <person name="Masuda Y."/>
            <person name="Ushijima N."/>
            <person name="Hayakawa C."/>
            <person name="Shiratori Y."/>
            <person name="Senoo K."/>
        </authorList>
    </citation>
    <scope>NUCLEOTIDE SEQUENCE [LARGE SCALE GENOMIC DNA]</scope>
    <source>
        <strain evidence="4">Red232</strain>
    </source>
</reference>
<feature type="domain" description="DUF1468" evidence="2">
    <location>
        <begin position="25"/>
        <end position="158"/>
    </location>
</feature>
<protein>
    <recommendedName>
        <fullName evidence="2">DUF1468 domain-containing protein</fullName>
    </recommendedName>
</protein>
<feature type="transmembrane region" description="Helical" evidence="1">
    <location>
        <begin position="56"/>
        <end position="77"/>
    </location>
</feature>
<keyword evidence="1" id="KW-1133">Transmembrane helix</keyword>
<dbReference type="RefSeq" id="WP_248362449.1">
    <property type="nucleotide sequence ID" value="NZ_AP025591.1"/>
</dbReference>
<evidence type="ECO:0000313" key="4">
    <source>
        <dbReference type="Proteomes" id="UP001162891"/>
    </source>
</evidence>
<accession>A0ABN6MVN6</accession>
<feature type="transmembrane region" description="Helical" evidence="1">
    <location>
        <begin position="97"/>
        <end position="122"/>
    </location>
</feature>
<dbReference type="Pfam" id="PF07331">
    <property type="entry name" value="TctB"/>
    <property type="match status" value="1"/>
</dbReference>
<organism evidence="3 4">
    <name type="scientific">Anaeromyxobacter oryzae</name>
    <dbReference type="NCBI Taxonomy" id="2918170"/>
    <lineage>
        <taxon>Bacteria</taxon>
        <taxon>Pseudomonadati</taxon>
        <taxon>Myxococcota</taxon>
        <taxon>Myxococcia</taxon>
        <taxon>Myxococcales</taxon>
        <taxon>Cystobacterineae</taxon>
        <taxon>Anaeromyxobacteraceae</taxon>
        <taxon>Anaeromyxobacter</taxon>
    </lineage>
</organism>
<keyword evidence="1" id="KW-0472">Membrane</keyword>
<evidence type="ECO:0000313" key="3">
    <source>
        <dbReference type="EMBL" id="BDG03892.1"/>
    </source>
</evidence>
<gene>
    <name evidence="3" type="ORF">AMOR_28880</name>
</gene>
<feature type="transmembrane region" description="Helical" evidence="1">
    <location>
        <begin position="24"/>
        <end position="44"/>
    </location>
</feature>
<sequence>MSGEPQHAVQPAAPARRIGAPQNLAAGFTLLVVAAIALWAGAGLDAGRLRAMGPGMLPRALALLVGGAGALLVGSAFVKEGEPIGRWRLRGPLLVTIAILAFAATIRTAGLAVAGPLVVVIGGAAAPDARPRELAVFAVLLTALCVGLFRYALGLPIPVLRLPGIVTL</sequence>
<name>A0ABN6MVN6_9BACT</name>
<evidence type="ECO:0000256" key="1">
    <source>
        <dbReference type="SAM" id="Phobius"/>
    </source>
</evidence>
<evidence type="ECO:0000259" key="2">
    <source>
        <dbReference type="Pfam" id="PF07331"/>
    </source>
</evidence>
<dbReference type="InterPro" id="IPR009936">
    <property type="entry name" value="DUF1468"/>
</dbReference>
<keyword evidence="1" id="KW-0812">Transmembrane</keyword>